<protein>
    <recommendedName>
        <fullName evidence="3">F-box domain-containing protein</fullName>
    </recommendedName>
</protein>
<dbReference type="EMBL" id="JACGCI010000003">
    <property type="protein sequence ID" value="KAF6764700.1"/>
    <property type="molecule type" value="Genomic_DNA"/>
</dbReference>
<proteinExistence type="predicted"/>
<dbReference type="Gene3D" id="3.80.10.10">
    <property type="entry name" value="Ribonuclease Inhibitor"/>
    <property type="match status" value="1"/>
</dbReference>
<comment type="caution">
    <text evidence="1">The sequence shown here is derived from an EMBL/GenBank/DDBJ whole genome shotgun (WGS) entry which is preliminary data.</text>
</comment>
<evidence type="ECO:0000313" key="1">
    <source>
        <dbReference type="EMBL" id="KAF6764700.1"/>
    </source>
</evidence>
<gene>
    <name evidence="1" type="ORF">DFP72DRAFT_320206</name>
</gene>
<name>A0A8H6IFJ4_9AGAR</name>
<sequence>MADSQLIHDTLPVEVLQDIFALTSSIETQRNGRLLFRNRFCPLNFGRICKAWRAIAWSTPSLWSALEISAAGDSDKNLETKIPLVQEWLDRAKTCPLSISLSSPSHLSDKCDVLVRTLVACSKTWIYMDLCLPFGWSFNIRNIMASSEMPLLQTLFIEGHASSHAFSGAKALSKVVIAGQGYHSFCPLQRFPLAFLGSGSLTYGEFRNALVMVPRLRVFEGTIFGSARDEENTSLQPHHLSELSIRQGRPQTADFVALLHSIRLPSLSTLRLSQTDSAMDLGLTTDSFLGGVLNRWKCQLTTLMLGPMTLPEEGLIHALNALPTLRHLTLIDLRKCLRGSTEARWLDLAHLLYTSSTFLPSLDTLRLGEFDYPSNFPPRMTIFFERIKAFRTVENFPLRSSDLPFKIVLLQRYSEKWW</sequence>
<dbReference type="OrthoDB" id="2845495at2759"/>
<dbReference type="AlphaFoldDB" id="A0A8H6IFJ4"/>
<dbReference type="InterPro" id="IPR032675">
    <property type="entry name" value="LRR_dom_sf"/>
</dbReference>
<evidence type="ECO:0008006" key="3">
    <source>
        <dbReference type="Google" id="ProtNLM"/>
    </source>
</evidence>
<evidence type="ECO:0000313" key="2">
    <source>
        <dbReference type="Proteomes" id="UP000521943"/>
    </source>
</evidence>
<dbReference type="Proteomes" id="UP000521943">
    <property type="component" value="Unassembled WGS sequence"/>
</dbReference>
<accession>A0A8H6IFJ4</accession>
<keyword evidence="2" id="KW-1185">Reference proteome</keyword>
<reference evidence="1 2" key="1">
    <citation type="submission" date="2020-07" db="EMBL/GenBank/DDBJ databases">
        <title>Comparative genomics of pyrophilous fungi reveals a link between fire events and developmental genes.</title>
        <authorList>
            <consortium name="DOE Joint Genome Institute"/>
            <person name="Steindorff A.S."/>
            <person name="Carver A."/>
            <person name="Calhoun S."/>
            <person name="Stillman K."/>
            <person name="Liu H."/>
            <person name="Lipzen A."/>
            <person name="Pangilinan J."/>
            <person name="Labutti K."/>
            <person name="Bruns T.D."/>
            <person name="Grigoriev I.V."/>
        </authorList>
    </citation>
    <scope>NUCLEOTIDE SEQUENCE [LARGE SCALE GENOMIC DNA]</scope>
    <source>
        <strain evidence="1 2">CBS 144469</strain>
    </source>
</reference>
<dbReference type="SUPFAM" id="SSF52047">
    <property type="entry name" value="RNI-like"/>
    <property type="match status" value="1"/>
</dbReference>
<organism evidence="1 2">
    <name type="scientific">Ephemerocybe angulata</name>
    <dbReference type="NCBI Taxonomy" id="980116"/>
    <lineage>
        <taxon>Eukaryota</taxon>
        <taxon>Fungi</taxon>
        <taxon>Dikarya</taxon>
        <taxon>Basidiomycota</taxon>
        <taxon>Agaricomycotina</taxon>
        <taxon>Agaricomycetes</taxon>
        <taxon>Agaricomycetidae</taxon>
        <taxon>Agaricales</taxon>
        <taxon>Agaricineae</taxon>
        <taxon>Psathyrellaceae</taxon>
        <taxon>Ephemerocybe</taxon>
    </lineage>
</organism>